<organism evidence="2 3">
    <name type="scientific">Cotesia glomerata</name>
    <name type="common">Lepidopteran parasitic wasp</name>
    <name type="synonym">Apanteles glomeratus</name>
    <dbReference type="NCBI Taxonomy" id="32391"/>
    <lineage>
        <taxon>Eukaryota</taxon>
        <taxon>Metazoa</taxon>
        <taxon>Ecdysozoa</taxon>
        <taxon>Arthropoda</taxon>
        <taxon>Hexapoda</taxon>
        <taxon>Insecta</taxon>
        <taxon>Pterygota</taxon>
        <taxon>Neoptera</taxon>
        <taxon>Endopterygota</taxon>
        <taxon>Hymenoptera</taxon>
        <taxon>Apocrita</taxon>
        <taxon>Ichneumonoidea</taxon>
        <taxon>Braconidae</taxon>
        <taxon>Microgastrinae</taxon>
        <taxon>Cotesia</taxon>
    </lineage>
</organism>
<evidence type="ECO:0000313" key="2">
    <source>
        <dbReference type="EMBL" id="KAH0539980.1"/>
    </source>
</evidence>
<feature type="chain" id="PRO_5043451219" evidence="1">
    <location>
        <begin position="20"/>
        <end position="129"/>
    </location>
</feature>
<dbReference type="EMBL" id="JAHXZJ010002609">
    <property type="protein sequence ID" value="KAH0539980.1"/>
    <property type="molecule type" value="Genomic_DNA"/>
</dbReference>
<feature type="signal peptide" evidence="1">
    <location>
        <begin position="1"/>
        <end position="19"/>
    </location>
</feature>
<dbReference type="Proteomes" id="UP000826195">
    <property type="component" value="Unassembled WGS sequence"/>
</dbReference>
<gene>
    <name evidence="2" type="ORF">KQX54_010684</name>
</gene>
<evidence type="ECO:0000313" key="3">
    <source>
        <dbReference type="Proteomes" id="UP000826195"/>
    </source>
</evidence>
<accession>A0AAV7I0A8</accession>
<evidence type="ECO:0000256" key="1">
    <source>
        <dbReference type="SAM" id="SignalP"/>
    </source>
</evidence>
<name>A0AAV7I0A8_COTGL</name>
<reference evidence="2 3" key="1">
    <citation type="journal article" date="2021" name="J. Hered.">
        <title>A chromosome-level genome assembly of the parasitoid wasp, Cotesia glomerata (Hymenoptera: Braconidae).</title>
        <authorList>
            <person name="Pinto B.J."/>
            <person name="Weis J.J."/>
            <person name="Gamble T."/>
            <person name="Ode P.J."/>
            <person name="Paul R."/>
            <person name="Zaspel J.M."/>
        </authorList>
    </citation>
    <scope>NUCLEOTIDE SEQUENCE [LARGE SCALE GENOMIC DNA]</scope>
    <source>
        <strain evidence="2">CgM1</strain>
    </source>
</reference>
<sequence>MMALSRILVPGLAIGGVDCSGNIATNRIRVLHAPRLITQAMQNRQMAKSYQTVHFRDAVVLKKTFAYEDLLKLICEKNKAVKNEIATGIKKVQESVDALRDSVDDRINKVEKGHRNLNNKVVPGYDTGR</sequence>
<dbReference type="AlphaFoldDB" id="A0AAV7I0A8"/>
<keyword evidence="1" id="KW-0732">Signal</keyword>
<proteinExistence type="predicted"/>
<protein>
    <submittedName>
        <fullName evidence="2">Uncharacterized protein</fullName>
    </submittedName>
</protein>
<keyword evidence="3" id="KW-1185">Reference proteome</keyword>
<comment type="caution">
    <text evidence="2">The sequence shown here is derived from an EMBL/GenBank/DDBJ whole genome shotgun (WGS) entry which is preliminary data.</text>
</comment>